<sequence length="151" mass="16128">MSAVTFRGLSRPRDRACAVPSSSSGCAPSIFRWTSAGVIDFDNSARKTSATEELSFQNSRLHVPQGAYLVQFNEIVATLLDATGEVFVRSSSFRSGAVVTAGLIDAGYHGSLGAVLQVLNPHGVHLHQNARLAQIVFREMNGEVEGSSSVY</sequence>
<keyword evidence="1" id="KW-0378">Hydrolase</keyword>
<keyword evidence="4" id="KW-1185">Reference proteome</keyword>
<proteinExistence type="predicted"/>
<dbReference type="InterPro" id="IPR033704">
    <property type="entry name" value="dUTPase_trimeric"/>
</dbReference>
<comment type="caution">
    <text evidence="3">The sequence shown here is derived from an EMBL/GenBank/DDBJ whole genome shotgun (WGS) entry which is preliminary data.</text>
</comment>
<dbReference type="GO" id="GO:0006229">
    <property type="term" value="P:dUTP biosynthetic process"/>
    <property type="evidence" value="ECO:0007669"/>
    <property type="project" value="InterPro"/>
</dbReference>
<dbReference type="InterPro" id="IPR036157">
    <property type="entry name" value="dUTPase-like_sf"/>
</dbReference>
<keyword evidence="2" id="KW-0546">Nucleotide metabolism</keyword>
<reference evidence="3" key="1">
    <citation type="submission" date="2022-07" db="EMBL/GenBank/DDBJ databases">
        <title>The genome of Lyophyllum shimeji provides insight into the initial evolution of ectomycorrhizal fungal genome.</title>
        <authorList>
            <person name="Kobayashi Y."/>
            <person name="Shibata T."/>
            <person name="Hirakawa H."/>
            <person name="Shigenobu S."/>
            <person name="Nishiyama T."/>
            <person name="Yamada A."/>
            <person name="Hasebe M."/>
            <person name="Kawaguchi M."/>
        </authorList>
    </citation>
    <scope>NUCLEOTIDE SEQUENCE</scope>
    <source>
        <strain evidence="3">AT787</strain>
    </source>
</reference>
<dbReference type="Gene3D" id="2.70.40.10">
    <property type="match status" value="1"/>
</dbReference>
<dbReference type="PROSITE" id="PS51257">
    <property type="entry name" value="PROKAR_LIPOPROTEIN"/>
    <property type="match status" value="1"/>
</dbReference>
<dbReference type="PANTHER" id="PTHR42680:SF3">
    <property type="entry name" value="DCTP DEAMINASE"/>
    <property type="match status" value="1"/>
</dbReference>
<name>A0A9P3UJ10_LYOSH</name>
<dbReference type="SUPFAM" id="SSF51283">
    <property type="entry name" value="dUTPase-like"/>
    <property type="match status" value="1"/>
</dbReference>
<dbReference type="Pfam" id="PF22769">
    <property type="entry name" value="DCD"/>
    <property type="match status" value="1"/>
</dbReference>
<gene>
    <name evidence="3" type="ORF">LshimejAT787_0207180</name>
</gene>
<dbReference type="Proteomes" id="UP001063166">
    <property type="component" value="Unassembled WGS sequence"/>
</dbReference>
<organism evidence="3 4">
    <name type="scientific">Lyophyllum shimeji</name>
    <name type="common">Hon-shimeji</name>
    <name type="synonym">Tricholoma shimeji</name>
    <dbReference type="NCBI Taxonomy" id="47721"/>
    <lineage>
        <taxon>Eukaryota</taxon>
        <taxon>Fungi</taxon>
        <taxon>Dikarya</taxon>
        <taxon>Basidiomycota</taxon>
        <taxon>Agaricomycotina</taxon>
        <taxon>Agaricomycetes</taxon>
        <taxon>Agaricomycetidae</taxon>
        <taxon>Agaricales</taxon>
        <taxon>Tricholomatineae</taxon>
        <taxon>Lyophyllaceae</taxon>
        <taxon>Lyophyllum</taxon>
    </lineage>
</organism>
<evidence type="ECO:0000256" key="2">
    <source>
        <dbReference type="ARBA" id="ARBA00023080"/>
    </source>
</evidence>
<dbReference type="CDD" id="cd07557">
    <property type="entry name" value="trimeric_dUTPase"/>
    <property type="match status" value="1"/>
</dbReference>
<dbReference type="InterPro" id="IPR011962">
    <property type="entry name" value="dCTP_deaminase"/>
</dbReference>
<dbReference type="OrthoDB" id="2874071at2759"/>
<evidence type="ECO:0000313" key="3">
    <source>
        <dbReference type="EMBL" id="GLB35153.1"/>
    </source>
</evidence>
<dbReference type="PANTHER" id="PTHR42680">
    <property type="entry name" value="DCTP DEAMINASE"/>
    <property type="match status" value="1"/>
</dbReference>
<dbReference type="GO" id="GO:0008829">
    <property type="term" value="F:dCTP deaminase activity"/>
    <property type="evidence" value="ECO:0007669"/>
    <property type="project" value="InterPro"/>
</dbReference>
<dbReference type="AlphaFoldDB" id="A0A9P3UJ10"/>
<evidence type="ECO:0000256" key="1">
    <source>
        <dbReference type="ARBA" id="ARBA00022801"/>
    </source>
</evidence>
<dbReference type="EMBL" id="BRPK01000002">
    <property type="protein sequence ID" value="GLB35153.1"/>
    <property type="molecule type" value="Genomic_DNA"/>
</dbReference>
<accession>A0A9P3UJ10</accession>
<protein>
    <submittedName>
        <fullName evidence="3">dUTPase</fullName>
    </submittedName>
</protein>
<evidence type="ECO:0000313" key="4">
    <source>
        <dbReference type="Proteomes" id="UP001063166"/>
    </source>
</evidence>